<organism evidence="2 3">
    <name type="scientific">Salinimicrobium gaetbulicola</name>
    <dbReference type="NCBI Taxonomy" id="999702"/>
    <lineage>
        <taxon>Bacteria</taxon>
        <taxon>Pseudomonadati</taxon>
        <taxon>Bacteroidota</taxon>
        <taxon>Flavobacteriia</taxon>
        <taxon>Flavobacteriales</taxon>
        <taxon>Flavobacteriaceae</taxon>
        <taxon>Salinimicrobium</taxon>
    </lineage>
</organism>
<dbReference type="PANTHER" id="PTHR43283">
    <property type="entry name" value="BETA-LACTAMASE-RELATED"/>
    <property type="match status" value="1"/>
</dbReference>
<keyword evidence="2" id="KW-0378">Hydrolase</keyword>
<comment type="caution">
    <text evidence="2">The sequence shown here is derived from an EMBL/GenBank/DDBJ whole genome shotgun (WGS) entry which is preliminary data.</text>
</comment>
<dbReference type="InterPro" id="IPR050789">
    <property type="entry name" value="Diverse_Enzym_Activities"/>
</dbReference>
<dbReference type="InterPro" id="IPR001466">
    <property type="entry name" value="Beta-lactam-related"/>
</dbReference>
<dbReference type="Pfam" id="PF00144">
    <property type="entry name" value="Beta-lactamase"/>
    <property type="match status" value="1"/>
</dbReference>
<name>A0ABW3ID66_9FLAO</name>
<dbReference type="InterPro" id="IPR012338">
    <property type="entry name" value="Beta-lactam/transpept-like"/>
</dbReference>
<feature type="domain" description="Beta-lactamase-related" evidence="1">
    <location>
        <begin position="160"/>
        <end position="421"/>
    </location>
</feature>
<gene>
    <name evidence="2" type="ORF">ACFQ1G_04350</name>
</gene>
<evidence type="ECO:0000313" key="2">
    <source>
        <dbReference type="EMBL" id="MFD0976016.1"/>
    </source>
</evidence>
<dbReference type="PANTHER" id="PTHR43283:SF7">
    <property type="entry name" value="BETA-LACTAMASE-RELATED DOMAIN-CONTAINING PROTEIN"/>
    <property type="match status" value="1"/>
</dbReference>
<accession>A0ABW3ID66</accession>
<dbReference type="EMBL" id="JBHTJP010000032">
    <property type="protein sequence ID" value="MFD0976016.1"/>
    <property type="molecule type" value="Genomic_DNA"/>
</dbReference>
<dbReference type="RefSeq" id="WP_380737049.1">
    <property type="nucleotide sequence ID" value="NZ_JBHTJP010000032.1"/>
</dbReference>
<reference evidence="3" key="1">
    <citation type="journal article" date="2019" name="Int. J. Syst. Evol. Microbiol.">
        <title>The Global Catalogue of Microorganisms (GCM) 10K type strain sequencing project: providing services to taxonomists for standard genome sequencing and annotation.</title>
        <authorList>
            <consortium name="The Broad Institute Genomics Platform"/>
            <consortium name="The Broad Institute Genome Sequencing Center for Infectious Disease"/>
            <person name="Wu L."/>
            <person name="Ma J."/>
        </authorList>
    </citation>
    <scope>NUCLEOTIDE SEQUENCE [LARGE SCALE GENOMIC DNA]</scope>
    <source>
        <strain evidence="3">CCUG 60898</strain>
    </source>
</reference>
<evidence type="ECO:0000259" key="1">
    <source>
        <dbReference type="Pfam" id="PF00144"/>
    </source>
</evidence>
<keyword evidence="3" id="KW-1185">Reference proteome</keyword>
<protein>
    <submittedName>
        <fullName evidence="2">Serine hydrolase domain-containing protein</fullName>
        <ecNumber evidence="2">3.-.-.-</ecNumber>
    </submittedName>
</protein>
<evidence type="ECO:0000313" key="3">
    <source>
        <dbReference type="Proteomes" id="UP001597100"/>
    </source>
</evidence>
<dbReference type="GO" id="GO:0016787">
    <property type="term" value="F:hydrolase activity"/>
    <property type="evidence" value="ECO:0007669"/>
    <property type="project" value="UniProtKB-KW"/>
</dbReference>
<dbReference type="Proteomes" id="UP001597100">
    <property type="component" value="Unassembled WGS sequence"/>
</dbReference>
<dbReference type="SUPFAM" id="SSF56601">
    <property type="entry name" value="beta-lactamase/transpeptidase-like"/>
    <property type="match status" value="1"/>
</dbReference>
<dbReference type="EC" id="3.-.-.-" evidence="2"/>
<dbReference type="Gene3D" id="3.40.710.10">
    <property type="entry name" value="DD-peptidase/beta-lactamase superfamily"/>
    <property type="match status" value="1"/>
</dbReference>
<proteinExistence type="predicted"/>
<sequence length="446" mass="50435">MKKILLLSLVLVVLSLAVVGYFYYPRLNIITGFAAKNVCSCAFEADRELASIEAEDNDFDPVSLADNEVYLEKHLATSKVFGLKKRKAVYTQGIGCTLLPEDTSAEKRVDHIPNRSFSFDTIPYPYGDAPYVDTIFHNIDSKKLKSAIDMAFEPQNRSRAVLVLYQDHLIAERYAEGFSPETKLLGWSMTKSITSGVLGVLAKQGKIGLDQDHLFPEWENDERSKITLNDLLQMNSGLEWDEDYGEISDVTKMLFLEEDMSDVQLRKPLVGKPGETWNYSSGTTNLLSRFIRDQFEAHQEYLDFWYAELIDKIGMNSMVVETDLTGNFVGSSYAWATPRDWAKFGLLYLHKGNWNGEQILEESWVEYTVTPTNGSEGQYGAQFWLNAGGVYPNVPKDLFSANGFQGQHVFIIPSKDLVVVRFGLVENPEFNIDKFLSGVVESIEFE</sequence>